<organism evidence="10">
    <name type="scientific">Hypotrichomonas acosta</name>
    <dbReference type="NCBI Taxonomy" id="5735"/>
    <lineage>
        <taxon>Eukaryota</taxon>
        <taxon>Metamonada</taxon>
        <taxon>Parabasalia</taxon>
        <taxon>Hypotrichomonadida</taxon>
        <taxon>Hypotrichomonadidae</taxon>
        <taxon>Hypotrichomonas</taxon>
    </lineage>
</organism>
<evidence type="ECO:0000256" key="4">
    <source>
        <dbReference type="ARBA" id="ARBA00023027"/>
    </source>
</evidence>
<reference evidence="10" key="1">
    <citation type="submission" date="2001-09" db="EMBL/GenBank/DDBJ databases">
        <title>Phylogenetic relationships of malate dehydrogenases and lactate dehydrogenases in parabasalid flagellates.</title>
        <authorList>
            <person name="Lee J.A."/>
            <person name="Moore D.V."/>
            <person name="Koszul R."/>
            <person name="Muller M."/>
        </authorList>
    </citation>
    <scope>NUCLEOTIDE SEQUENCE</scope>
    <source>
        <strain evidence="10">3</strain>
    </source>
</reference>
<dbReference type="NCBIfam" id="TIGR01759">
    <property type="entry name" value="MalateDH-SF1"/>
    <property type="match status" value="1"/>
</dbReference>
<dbReference type="InterPro" id="IPR001557">
    <property type="entry name" value="L-lactate/malate_DH"/>
</dbReference>
<sequence length="318" mass="35160">MAFRIANGDLLGNRRVCLHLLELPVALKACEGLALELEDCAFQNLEKTIVTDKLEEACKDIDIAFLVASVPLKPGEHRVNLLTKNTPIFKAIGEALSEYAKPTVRALVVGNPVNSNCLVAMLNAPKLSAENFSCMCTLDHNRSVSRIASHLKVPIDHVYHVAVWGNHAETQVPDITHVEVTDENGTHRKAFDELCRIEPEPDFIEVIAQRAWKVLEMRGKTSAGSAVNAALCHMRAWLFGTRPNDWISLGIPVPEGNSYGIKPGIIFSFPCTVDEKGKVHIVENLELNPEIKTKIAQTEKDLFEERETALKALAELSK</sequence>
<accession>Q9GSY3</accession>
<evidence type="ECO:0000259" key="9">
    <source>
        <dbReference type="Pfam" id="PF02866"/>
    </source>
</evidence>
<dbReference type="InterPro" id="IPR015955">
    <property type="entry name" value="Lactate_DH/Glyco_Ohase_4_C"/>
</dbReference>
<protein>
    <recommendedName>
        <fullName evidence="2">malate dehydrogenase</fullName>
        <ecNumber evidence="2">1.1.1.37</ecNumber>
    </recommendedName>
</protein>
<dbReference type="AlphaFoldDB" id="Q9GSY3"/>
<dbReference type="NCBIfam" id="TIGR01756">
    <property type="entry name" value="LDH_protist"/>
    <property type="match status" value="1"/>
</dbReference>
<comment type="similarity">
    <text evidence="1">Belongs to the LDH/MDH superfamily. MDH type 2 family.</text>
</comment>
<dbReference type="Gene3D" id="3.40.50.720">
    <property type="entry name" value="NAD(P)-binding Rossmann-like Domain"/>
    <property type="match status" value="1"/>
</dbReference>
<gene>
    <name evidence="10" type="primary">LDH</name>
</gene>
<dbReference type="SUPFAM" id="SSF51735">
    <property type="entry name" value="NAD(P)-binding Rossmann-fold domains"/>
    <property type="match status" value="1"/>
</dbReference>
<feature type="domain" description="Lactate/malate dehydrogenase N-terminal" evidence="8">
    <location>
        <begin position="2"/>
        <end position="129"/>
    </location>
</feature>
<dbReference type="InterPro" id="IPR001236">
    <property type="entry name" value="Lactate/malate_DH_N"/>
</dbReference>
<dbReference type="NCBIfam" id="NF003916">
    <property type="entry name" value="PRK05442.1"/>
    <property type="match status" value="1"/>
</dbReference>
<dbReference type="InterPro" id="IPR022383">
    <property type="entry name" value="Lactate/malate_DH_C"/>
</dbReference>
<feature type="binding site" evidence="6">
    <location>
        <begin position="109"/>
        <end position="111"/>
    </location>
    <ligand>
        <name>NAD(+)</name>
        <dbReference type="ChEBI" id="CHEBI:57540"/>
    </ligand>
</feature>
<feature type="active site" description="Proton acceptor" evidence="5">
    <location>
        <position position="167"/>
    </location>
</feature>
<keyword evidence="4 6" id="KW-0520">NAD</keyword>
<dbReference type="GO" id="GO:0030060">
    <property type="term" value="F:L-malate dehydrogenase (NAD+) activity"/>
    <property type="evidence" value="ECO:0007669"/>
    <property type="project" value="UniProtKB-EC"/>
</dbReference>
<evidence type="ECO:0000256" key="3">
    <source>
        <dbReference type="ARBA" id="ARBA00023002"/>
    </source>
</evidence>
<feature type="domain" description="Lactate/malate dehydrogenase C-terminal" evidence="9">
    <location>
        <begin position="137"/>
        <end position="310"/>
    </location>
</feature>
<dbReference type="InterPro" id="IPR011272">
    <property type="entry name" value="Lactate_DH_protist"/>
</dbReference>
<evidence type="ECO:0000313" key="10">
    <source>
        <dbReference type="EMBL" id="AAG10053.2"/>
    </source>
</evidence>
<evidence type="ECO:0000256" key="7">
    <source>
        <dbReference type="RuleBase" id="RU003369"/>
    </source>
</evidence>
<dbReference type="SUPFAM" id="SSF56327">
    <property type="entry name" value="LDH C-terminal domain-like"/>
    <property type="match status" value="1"/>
</dbReference>
<evidence type="ECO:0000256" key="6">
    <source>
        <dbReference type="PIRSR" id="PIRSR000102-3"/>
    </source>
</evidence>
<dbReference type="Pfam" id="PF02866">
    <property type="entry name" value="Ldh_1_C"/>
    <property type="match status" value="1"/>
</dbReference>
<feature type="binding site" evidence="6">
    <location>
        <position position="85"/>
    </location>
    <ligand>
        <name>NAD(+)</name>
        <dbReference type="ChEBI" id="CHEBI:57540"/>
    </ligand>
</feature>
<evidence type="ECO:0000259" key="8">
    <source>
        <dbReference type="Pfam" id="PF00056"/>
    </source>
</evidence>
<dbReference type="EC" id="1.1.1.37" evidence="2"/>
<dbReference type="GO" id="GO:0006108">
    <property type="term" value="P:malate metabolic process"/>
    <property type="evidence" value="ECO:0007669"/>
    <property type="project" value="InterPro"/>
</dbReference>
<keyword evidence="3 7" id="KW-0560">Oxidoreductase</keyword>
<dbReference type="PIRSF" id="PIRSF000102">
    <property type="entry name" value="Lac_mal_DH"/>
    <property type="match status" value="1"/>
</dbReference>
<evidence type="ECO:0000256" key="5">
    <source>
        <dbReference type="PIRSR" id="PIRSR000102-1"/>
    </source>
</evidence>
<dbReference type="FunFam" id="3.40.50.720:FF:000010">
    <property type="entry name" value="Malate dehydrogenase"/>
    <property type="match status" value="1"/>
</dbReference>
<dbReference type="InterPro" id="IPR010945">
    <property type="entry name" value="Malate_DH_type2"/>
</dbReference>
<evidence type="ECO:0000256" key="1">
    <source>
        <dbReference type="ARBA" id="ARBA00009613"/>
    </source>
</evidence>
<proteinExistence type="evidence at transcript level"/>
<dbReference type="PANTHER" id="PTHR23382">
    <property type="entry name" value="MALATE DEHYDROGENASE"/>
    <property type="match status" value="1"/>
</dbReference>
<evidence type="ECO:0000256" key="2">
    <source>
        <dbReference type="ARBA" id="ARBA00012995"/>
    </source>
</evidence>
<dbReference type="EMBL" id="AF288747">
    <property type="protein sequence ID" value="AAG10053.2"/>
    <property type="molecule type" value="mRNA"/>
</dbReference>
<name>Q9GSY3_9EUKA</name>
<dbReference type="InterPro" id="IPR036291">
    <property type="entry name" value="NAD(P)-bd_dom_sf"/>
</dbReference>
<dbReference type="Gene3D" id="3.90.110.10">
    <property type="entry name" value="Lactate dehydrogenase/glycoside hydrolase, family 4, C-terminal"/>
    <property type="match status" value="1"/>
</dbReference>
<dbReference type="Pfam" id="PF00056">
    <property type="entry name" value="Ldh_1_N"/>
    <property type="match status" value="1"/>
</dbReference>